<evidence type="ECO:0000259" key="1">
    <source>
        <dbReference type="Pfam" id="PF03872"/>
    </source>
</evidence>
<dbReference type="InterPro" id="IPR005572">
    <property type="entry name" value="Anti-sigma_E_RseA_N"/>
</dbReference>
<sequence length="209" mass="22863">MQISGTTMNEQTKEHVSAFLDNELNHGEAGATLDRVERSDELRQTWDRYHLIGDIMRGEGMRISAAGIADRVRVEIEREPAILAPSSPRRRALFREPWMKPAAGAAIAASVAVVTLFAWPRLDAPDSGGSPQLAAVPVSQPRPAAVQLAAAPQPIDDFGDGTRWKNLRQPSVESKLNRFLVDHNEYASARGLGGMMPYATFVSYDSGRP</sequence>
<protein>
    <recommendedName>
        <fullName evidence="1">Anti sigma-E protein RseA N-terminal domain-containing protein</fullName>
    </recommendedName>
</protein>
<accession>A0A831RIL5</accession>
<dbReference type="InterPro" id="IPR036147">
    <property type="entry name" value="Anti-sigma_E_RseA_N_sf"/>
</dbReference>
<dbReference type="EMBL" id="DRKP01000031">
    <property type="protein sequence ID" value="HEB95303.1"/>
    <property type="molecule type" value="Genomic_DNA"/>
</dbReference>
<gene>
    <name evidence="2" type="ORF">ENI96_02590</name>
</gene>
<comment type="caution">
    <text evidence="2">The sequence shown here is derived from an EMBL/GenBank/DDBJ whole genome shotgun (WGS) entry which is preliminary data.</text>
</comment>
<dbReference type="InterPro" id="IPR052383">
    <property type="entry name" value="Anti-sigma-E_RseA-like"/>
</dbReference>
<evidence type="ECO:0000313" key="2">
    <source>
        <dbReference type="EMBL" id="HEB95303.1"/>
    </source>
</evidence>
<name>A0A831RIL5_9GAMM</name>
<dbReference type="AlphaFoldDB" id="A0A831RIL5"/>
<proteinExistence type="predicted"/>
<dbReference type="SUPFAM" id="SSF89069">
    <property type="entry name" value="N-terminal, cytoplasmic domain of anti-sigmaE factor RseA"/>
    <property type="match status" value="1"/>
</dbReference>
<dbReference type="PANTHER" id="PTHR38104">
    <property type="match status" value="1"/>
</dbReference>
<reference evidence="2" key="1">
    <citation type="journal article" date="2020" name="mSystems">
        <title>Genome- and Community-Level Interaction Insights into Carbon Utilization and Element Cycling Functions of Hydrothermarchaeota in Hydrothermal Sediment.</title>
        <authorList>
            <person name="Zhou Z."/>
            <person name="Liu Y."/>
            <person name="Xu W."/>
            <person name="Pan J."/>
            <person name="Luo Z.H."/>
            <person name="Li M."/>
        </authorList>
    </citation>
    <scope>NUCLEOTIDE SEQUENCE [LARGE SCALE GENOMIC DNA]</scope>
    <source>
        <strain evidence="2">HyVt-443</strain>
    </source>
</reference>
<dbReference type="GO" id="GO:0016989">
    <property type="term" value="F:sigma factor antagonist activity"/>
    <property type="evidence" value="ECO:0007669"/>
    <property type="project" value="InterPro"/>
</dbReference>
<dbReference type="Pfam" id="PF03872">
    <property type="entry name" value="RseA_N"/>
    <property type="match status" value="1"/>
</dbReference>
<feature type="domain" description="Anti sigma-E protein RseA N-terminal" evidence="1">
    <location>
        <begin position="12"/>
        <end position="86"/>
    </location>
</feature>
<dbReference type="PANTHER" id="PTHR38104:SF1">
    <property type="entry name" value="ANTI-SIGMA-E FACTOR RSEA"/>
    <property type="match status" value="1"/>
</dbReference>
<dbReference type="CDD" id="cd16328">
    <property type="entry name" value="RseA_N"/>
    <property type="match status" value="1"/>
</dbReference>
<dbReference type="Gene3D" id="1.10.10.880">
    <property type="entry name" value="Anti sigma-E protein RseA, N-terminal domain"/>
    <property type="match status" value="1"/>
</dbReference>
<dbReference type="Proteomes" id="UP000886251">
    <property type="component" value="Unassembled WGS sequence"/>
</dbReference>
<organism evidence="2">
    <name type="scientific">Sedimenticola thiotaurini</name>
    <dbReference type="NCBI Taxonomy" id="1543721"/>
    <lineage>
        <taxon>Bacteria</taxon>
        <taxon>Pseudomonadati</taxon>
        <taxon>Pseudomonadota</taxon>
        <taxon>Gammaproteobacteria</taxon>
        <taxon>Chromatiales</taxon>
        <taxon>Sedimenticolaceae</taxon>
        <taxon>Sedimenticola</taxon>
    </lineage>
</organism>